<feature type="transmembrane region" description="Helical" evidence="7">
    <location>
        <begin position="163"/>
        <end position="183"/>
    </location>
</feature>
<evidence type="ECO:0000256" key="5">
    <source>
        <dbReference type="ARBA" id="ARBA00023180"/>
    </source>
</evidence>
<dbReference type="PROSITE" id="PS50850">
    <property type="entry name" value="MFS"/>
    <property type="match status" value="1"/>
</dbReference>
<dbReference type="PANTHER" id="PTHR23502:SF23">
    <property type="entry name" value="FLUCONAZOLE RESISTANCE PROTEIN 1"/>
    <property type="match status" value="1"/>
</dbReference>
<dbReference type="Pfam" id="PF07690">
    <property type="entry name" value="MFS_1"/>
    <property type="match status" value="1"/>
</dbReference>
<evidence type="ECO:0000313" key="9">
    <source>
        <dbReference type="EMBL" id="KAJ6439305.1"/>
    </source>
</evidence>
<name>A0AB34FM19_9HYPO</name>
<accession>A0AB34FM19</accession>
<evidence type="ECO:0000256" key="6">
    <source>
        <dbReference type="SAM" id="MobiDB-lite"/>
    </source>
</evidence>
<dbReference type="FunFam" id="1.20.1250.20:FF:000011">
    <property type="entry name" value="MFS multidrug transporter, putative"/>
    <property type="match status" value="1"/>
</dbReference>
<dbReference type="InterPro" id="IPR036259">
    <property type="entry name" value="MFS_trans_sf"/>
</dbReference>
<feature type="transmembrane region" description="Helical" evidence="7">
    <location>
        <begin position="515"/>
        <end position="544"/>
    </location>
</feature>
<evidence type="ECO:0000313" key="10">
    <source>
        <dbReference type="Proteomes" id="UP001163105"/>
    </source>
</evidence>
<comment type="subcellular location">
    <subcellularLocation>
        <location evidence="1">Membrane</location>
        <topology evidence="1">Multi-pass membrane protein</topology>
    </subcellularLocation>
</comment>
<feature type="transmembrane region" description="Helical" evidence="7">
    <location>
        <begin position="584"/>
        <end position="605"/>
    </location>
</feature>
<feature type="transmembrane region" description="Helical" evidence="7">
    <location>
        <begin position="234"/>
        <end position="251"/>
    </location>
</feature>
<keyword evidence="2 7" id="KW-0812">Transmembrane</keyword>
<dbReference type="PANTHER" id="PTHR23502">
    <property type="entry name" value="MAJOR FACILITATOR SUPERFAMILY"/>
    <property type="match status" value="1"/>
</dbReference>
<feature type="transmembrane region" description="Helical" evidence="7">
    <location>
        <begin position="446"/>
        <end position="467"/>
    </location>
</feature>
<keyword evidence="3 7" id="KW-1133">Transmembrane helix</keyword>
<dbReference type="CDD" id="cd17323">
    <property type="entry name" value="MFS_Tpo1_MDR_like"/>
    <property type="match status" value="1"/>
</dbReference>
<evidence type="ECO:0000256" key="3">
    <source>
        <dbReference type="ARBA" id="ARBA00022989"/>
    </source>
</evidence>
<feature type="transmembrane region" description="Helical" evidence="7">
    <location>
        <begin position="257"/>
        <end position="280"/>
    </location>
</feature>
<proteinExistence type="predicted"/>
<feature type="transmembrane region" description="Helical" evidence="7">
    <location>
        <begin position="405"/>
        <end position="426"/>
    </location>
</feature>
<gene>
    <name evidence="9" type="primary">MDR1</name>
    <name evidence="9" type="ORF">O9K51_07190</name>
</gene>
<evidence type="ECO:0000256" key="7">
    <source>
        <dbReference type="SAM" id="Phobius"/>
    </source>
</evidence>
<keyword evidence="10" id="KW-1185">Reference proteome</keyword>
<dbReference type="Proteomes" id="UP001163105">
    <property type="component" value="Unassembled WGS sequence"/>
</dbReference>
<feature type="transmembrane region" description="Helical" evidence="7">
    <location>
        <begin position="292"/>
        <end position="314"/>
    </location>
</feature>
<sequence length="618" mass="67307">MAELIRDTALGAVVRWATRGAALKYPEEREGFKCPGCYSRPGVSPSNGAPTVRTRTRSTGGARDDEEATEPVTRTSTSSDSDSSEEIELDDESLSKIMSRPQMSHVESAASLAQAYADATRQETLRSMHYEIQAKKENGIILVDWYFTDDRDNPQNWSKTRKIMVVLQIYLYTLAVYIGSAIITPSQPYLEARFGVSPEVASLGLSMYVLGYGIGPLLFSPLSEIPAIGRNPPYVLTFGAFIAISIGTAAVDNFAGLIVLRFLQGFFGSPCLATGGASLGDIYNLIQLPYALTGWAAFATAGPALGPVISGFSVPAKNWHWSLWEIVWLAGPVFVIMVVFLPETSTSTILLRRAKRLRKLTGNSNLQSQSEIDQAKLTVNEVVIQSLWRPFEINLLDPSVLFTSLYIGLMYAIFYSFFEVFPFVYATGLPGLASPTNGYGMNAGEIGLIFLSISVGVSISIVLYVSYLKFVFEPNIRTKGLGEPERRLIPGLPASFLVPIGLFLFGWTGNSSPEIPWIVPTIGVTIVVIGIFTVFQVIFIYIALSYPQYSASLFAANDFVRSSLGCGAIHFSRPLFINLGVGKGVSLLAGLSCGGVIGIFVLYFYGATLRHRSRFALA</sequence>
<feature type="transmembrane region" description="Helical" evidence="7">
    <location>
        <begin position="326"/>
        <end position="351"/>
    </location>
</feature>
<dbReference type="AlphaFoldDB" id="A0AB34FM19"/>
<reference evidence="9" key="1">
    <citation type="submission" date="2023-01" db="EMBL/GenBank/DDBJ databases">
        <title>The growth and conidiation of Purpureocillium lavendulum are regulated by nitrogen source and histone H3K14 acetylation.</title>
        <authorList>
            <person name="Tang P."/>
            <person name="Han J."/>
            <person name="Zhang C."/>
            <person name="Tang P."/>
            <person name="Qi F."/>
            <person name="Zhang K."/>
            <person name="Liang L."/>
        </authorList>
    </citation>
    <scope>NUCLEOTIDE SEQUENCE</scope>
    <source>
        <strain evidence="9">YMF1.00683</strain>
    </source>
</reference>
<keyword evidence="4 7" id="KW-0472">Membrane</keyword>
<evidence type="ECO:0000256" key="4">
    <source>
        <dbReference type="ARBA" id="ARBA00023136"/>
    </source>
</evidence>
<dbReference type="GO" id="GO:0015244">
    <property type="term" value="F:fluconazole transmembrane transporter activity"/>
    <property type="evidence" value="ECO:0007669"/>
    <property type="project" value="TreeGrafter"/>
</dbReference>
<organism evidence="9 10">
    <name type="scientific">Purpureocillium lavendulum</name>
    <dbReference type="NCBI Taxonomy" id="1247861"/>
    <lineage>
        <taxon>Eukaryota</taxon>
        <taxon>Fungi</taxon>
        <taxon>Dikarya</taxon>
        <taxon>Ascomycota</taxon>
        <taxon>Pezizomycotina</taxon>
        <taxon>Sordariomycetes</taxon>
        <taxon>Hypocreomycetidae</taxon>
        <taxon>Hypocreales</taxon>
        <taxon>Ophiocordycipitaceae</taxon>
        <taxon>Purpureocillium</taxon>
    </lineage>
</organism>
<dbReference type="Gene3D" id="1.20.1250.20">
    <property type="entry name" value="MFS general substrate transporter like domains"/>
    <property type="match status" value="1"/>
</dbReference>
<dbReference type="InterPro" id="IPR020846">
    <property type="entry name" value="MFS_dom"/>
</dbReference>
<evidence type="ECO:0000256" key="1">
    <source>
        <dbReference type="ARBA" id="ARBA00004141"/>
    </source>
</evidence>
<dbReference type="SUPFAM" id="SSF103473">
    <property type="entry name" value="MFS general substrate transporter"/>
    <property type="match status" value="1"/>
</dbReference>
<feature type="domain" description="Major facilitator superfamily (MFS) profile" evidence="8">
    <location>
        <begin position="165"/>
        <end position="610"/>
    </location>
</feature>
<keyword evidence="5" id="KW-0325">Glycoprotein</keyword>
<protein>
    <submittedName>
        <fullName evidence="9">Alpha-galactosidase 2</fullName>
    </submittedName>
</protein>
<evidence type="ECO:0000259" key="8">
    <source>
        <dbReference type="PROSITE" id="PS50850"/>
    </source>
</evidence>
<dbReference type="EMBL" id="JAQHRD010000006">
    <property type="protein sequence ID" value="KAJ6439305.1"/>
    <property type="molecule type" value="Genomic_DNA"/>
</dbReference>
<dbReference type="GO" id="GO:0005886">
    <property type="term" value="C:plasma membrane"/>
    <property type="evidence" value="ECO:0007669"/>
    <property type="project" value="TreeGrafter"/>
</dbReference>
<dbReference type="GO" id="GO:1990961">
    <property type="term" value="P:xenobiotic detoxification by transmembrane export across the plasma membrane"/>
    <property type="evidence" value="ECO:0007669"/>
    <property type="project" value="TreeGrafter"/>
</dbReference>
<feature type="transmembrane region" description="Helical" evidence="7">
    <location>
        <begin position="203"/>
        <end position="222"/>
    </location>
</feature>
<comment type="caution">
    <text evidence="9">The sequence shown here is derived from an EMBL/GenBank/DDBJ whole genome shotgun (WGS) entry which is preliminary data.</text>
</comment>
<feature type="region of interest" description="Disordered" evidence="6">
    <location>
        <begin position="30"/>
        <end position="93"/>
    </location>
</feature>
<feature type="compositionally biased region" description="Acidic residues" evidence="6">
    <location>
        <begin position="82"/>
        <end position="92"/>
    </location>
</feature>
<dbReference type="InterPro" id="IPR011701">
    <property type="entry name" value="MFS"/>
</dbReference>
<feature type="transmembrane region" description="Helical" evidence="7">
    <location>
        <begin position="488"/>
        <end position="509"/>
    </location>
</feature>
<evidence type="ECO:0000256" key="2">
    <source>
        <dbReference type="ARBA" id="ARBA00022692"/>
    </source>
</evidence>